<name>A0A7S2NEL1_9EUKA</name>
<feature type="binding site" evidence="5">
    <location>
        <position position="76"/>
    </location>
    <ligand>
        <name>Mn(2+)</name>
        <dbReference type="ChEBI" id="CHEBI:29035"/>
    </ligand>
</feature>
<evidence type="ECO:0000313" key="7">
    <source>
        <dbReference type="EMBL" id="CAD9536668.1"/>
    </source>
</evidence>
<dbReference type="PANTHER" id="PTHR21337">
    <property type="entry name" value="PHOSPHO-2-DEHYDRO-3-DEOXYHEPTONATE ALDOLASE 1, 2"/>
    <property type="match status" value="1"/>
</dbReference>
<feature type="binding site" evidence="5">
    <location>
        <position position="281"/>
    </location>
    <ligand>
        <name>phosphoenolpyruvate</name>
        <dbReference type="ChEBI" id="CHEBI:58702"/>
    </ligand>
</feature>
<dbReference type="InterPro" id="IPR013785">
    <property type="entry name" value="Aldolase_TIM"/>
</dbReference>
<dbReference type="GO" id="GO:0008652">
    <property type="term" value="P:amino acid biosynthetic process"/>
    <property type="evidence" value="ECO:0007669"/>
    <property type="project" value="UniProtKB-KW"/>
</dbReference>
<feature type="binding site" evidence="5">
    <location>
        <position position="312"/>
    </location>
    <ligand>
        <name>phosphoenolpyruvate</name>
        <dbReference type="ChEBI" id="CHEBI:58702"/>
    </ligand>
</feature>
<comment type="catalytic activity">
    <reaction evidence="4 6">
        <text>D-erythrose 4-phosphate + phosphoenolpyruvate + H2O = 7-phospho-2-dehydro-3-deoxy-D-arabino-heptonate + phosphate</text>
        <dbReference type="Rhea" id="RHEA:14717"/>
        <dbReference type="ChEBI" id="CHEBI:15377"/>
        <dbReference type="ChEBI" id="CHEBI:16897"/>
        <dbReference type="ChEBI" id="CHEBI:43474"/>
        <dbReference type="ChEBI" id="CHEBI:58394"/>
        <dbReference type="ChEBI" id="CHEBI:58702"/>
        <dbReference type="EC" id="2.5.1.54"/>
    </reaction>
</comment>
<keyword evidence="6" id="KW-0057">Aromatic amino acid biosynthesis</keyword>
<keyword evidence="6" id="KW-0028">Amino-acid biosynthesis</keyword>
<dbReference type="Pfam" id="PF01474">
    <property type="entry name" value="DAHP_synth_2"/>
    <property type="match status" value="1"/>
</dbReference>
<gene>
    <name evidence="7" type="ORF">CBRE1094_LOCUS39956</name>
</gene>
<dbReference type="UniPathway" id="UPA00053">
    <property type="reaction ID" value="UER00084"/>
</dbReference>
<evidence type="ECO:0000256" key="3">
    <source>
        <dbReference type="ARBA" id="ARBA00022679"/>
    </source>
</evidence>
<dbReference type="SUPFAM" id="SSF51569">
    <property type="entry name" value="Aldolase"/>
    <property type="match status" value="1"/>
</dbReference>
<dbReference type="GO" id="GO:0009423">
    <property type="term" value="P:chorismate biosynthetic process"/>
    <property type="evidence" value="ECO:0007669"/>
    <property type="project" value="UniProtKB-UniPathway"/>
</dbReference>
<dbReference type="InterPro" id="IPR002480">
    <property type="entry name" value="DAHP_synth_2"/>
</dbReference>
<feature type="binding site" evidence="5">
    <location>
        <position position="417"/>
    </location>
    <ligand>
        <name>Mn(2+)</name>
        <dbReference type="ChEBI" id="CHEBI:29035"/>
    </ligand>
</feature>
<accession>A0A7S2NEL1</accession>
<feature type="binding site" evidence="5">
    <location>
        <position position="115"/>
    </location>
    <ligand>
        <name>phosphoenolpyruvate</name>
        <dbReference type="ChEBI" id="CHEBI:58702"/>
    </ligand>
</feature>
<dbReference type="GO" id="GO:0003849">
    <property type="term" value="F:3-deoxy-7-phosphoheptulonate synthase activity"/>
    <property type="evidence" value="ECO:0007669"/>
    <property type="project" value="UniProtKB-EC"/>
</dbReference>
<keyword evidence="5" id="KW-0104">Cadmium</keyword>
<protein>
    <recommendedName>
        <fullName evidence="6">Phospho-2-dehydro-3-deoxyheptonate aldolase</fullName>
        <ecNumber evidence="6">2.5.1.54</ecNumber>
    </recommendedName>
</protein>
<sequence length="438" mass="48447">MDVTDQVAARQWKPDSWRSYEALQMATYEDQDAYSKVMNKLAVVPPLVHAAEVDQLTAFLAAAGRGQRFIIQGGDCAERFIDCTGDRLEVQLKLIVQMGAIVEKSTGVPPVRIARIAGQYGKPRSKPTETVPEYGEIYSFKGDNINGYFPADRKWDPQRLLDGYFHSAATLNFLRGLQMSESYTEQMLGGLDIDFLKTSPKFGQYSKTVQSIAEAPPSITGVFTSHEAMQLDLEEALTREVVGKGFYNLSAHMVWIGDRTRQLQGAHVEYFRGIKNPIGCKVGPTMQNDELKQLVKILNPDKVEGRLVLITRYGADKVGSMLPGHIKAVQEAGVPVVWQCDGVHGNTVTASNKLKTRKFDDIMSECTQAMQIHKENSSVLAGVHLEMTGQSTVTECTGGSVGLFEEMLTQNYETYCDPRLNYGQAIESAFVLAGSLRP</sequence>
<comment type="cofactor">
    <cofactor evidence="5">
        <name>Mn(2+)</name>
        <dbReference type="ChEBI" id="CHEBI:29035"/>
    </cofactor>
    <cofactor evidence="5">
        <name>Co(2+)</name>
        <dbReference type="ChEBI" id="CHEBI:48828"/>
    </cofactor>
    <cofactor evidence="5">
        <name>Cd(2+)</name>
        <dbReference type="ChEBI" id="CHEBI:48775"/>
    </cofactor>
    <text evidence="5">Binds 1 divalent cation per subunit. The enzyme is active with manganese, cobalt or cadmium ions.</text>
</comment>
<dbReference type="AlphaFoldDB" id="A0A7S2NEL1"/>
<dbReference type="EC" id="2.5.1.54" evidence="6"/>
<evidence type="ECO:0000256" key="2">
    <source>
        <dbReference type="ARBA" id="ARBA00008911"/>
    </source>
</evidence>
<comment type="pathway">
    <text evidence="1 6">Metabolic intermediate biosynthesis; chorismate biosynthesis; chorismate from D-erythrose 4-phosphate and phosphoenolpyruvate: step 1/7.</text>
</comment>
<feature type="binding site" evidence="5">
    <location>
        <position position="344"/>
    </location>
    <ligand>
        <name>Mn(2+)</name>
        <dbReference type="ChEBI" id="CHEBI:29035"/>
    </ligand>
</feature>
<proteinExistence type="inferred from homology"/>
<dbReference type="Gene3D" id="3.20.20.70">
    <property type="entry name" value="Aldolase class I"/>
    <property type="match status" value="1"/>
</dbReference>
<feature type="binding site" evidence="5">
    <location>
        <position position="386"/>
    </location>
    <ligand>
        <name>Mn(2+)</name>
        <dbReference type="ChEBI" id="CHEBI:29035"/>
    </ligand>
</feature>
<keyword evidence="5" id="KW-0170">Cobalt</keyword>
<dbReference type="PANTHER" id="PTHR21337:SF0">
    <property type="entry name" value="PHOSPHO-2-DEHYDRO-3-DEOXYHEPTONATE ALDOLASE"/>
    <property type="match status" value="1"/>
</dbReference>
<evidence type="ECO:0000256" key="4">
    <source>
        <dbReference type="ARBA" id="ARBA00047508"/>
    </source>
</evidence>
<keyword evidence="3 6" id="KW-0808">Transferase</keyword>
<organism evidence="7">
    <name type="scientific">Haptolina brevifila</name>
    <dbReference type="NCBI Taxonomy" id="156173"/>
    <lineage>
        <taxon>Eukaryota</taxon>
        <taxon>Haptista</taxon>
        <taxon>Haptophyta</taxon>
        <taxon>Prymnesiophyceae</taxon>
        <taxon>Prymnesiales</taxon>
        <taxon>Prymnesiaceae</taxon>
        <taxon>Haptolina</taxon>
    </lineage>
</organism>
<keyword evidence="5" id="KW-0464">Manganese</keyword>
<comment type="similarity">
    <text evidence="2 6">Belongs to the class-II DAHP synthase family.</text>
</comment>
<evidence type="ECO:0000256" key="6">
    <source>
        <dbReference type="RuleBase" id="RU363071"/>
    </source>
</evidence>
<reference evidence="7" key="1">
    <citation type="submission" date="2021-01" db="EMBL/GenBank/DDBJ databases">
        <authorList>
            <person name="Corre E."/>
            <person name="Pelletier E."/>
            <person name="Niang G."/>
            <person name="Scheremetjew M."/>
            <person name="Finn R."/>
            <person name="Kale V."/>
            <person name="Holt S."/>
            <person name="Cochrane G."/>
            <person name="Meng A."/>
            <person name="Brown T."/>
            <person name="Cohen L."/>
        </authorList>
    </citation>
    <scope>NUCLEOTIDE SEQUENCE</scope>
    <source>
        <strain evidence="7">UTEX LB 985</strain>
    </source>
</reference>
<dbReference type="GO" id="GO:0009073">
    <property type="term" value="P:aromatic amino acid family biosynthetic process"/>
    <property type="evidence" value="ECO:0007669"/>
    <property type="project" value="UniProtKB-KW"/>
</dbReference>
<evidence type="ECO:0000256" key="1">
    <source>
        <dbReference type="ARBA" id="ARBA00004688"/>
    </source>
</evidence>
<evidence type="ECO:0000256" key="5">
    <source>
        <dbReference type="PIRSR" id="PIRSR602480-1"/>
    </source>
</evidence>
<dbReference type="EMBL" id="HBGU01073393">
    <property type="protein sequence ID" value="CAD9536668.1"/>
    <property type="molecule type" value="Transcribed_RNA"/>
</dbReference>